<dbReference type="CDD" id="cd05327">
    <property type="entry name" value="retinol-DH_like_SDR_c_like"/>
    <property type="match status" value="1"/>
</dbReference>
<keyword evidence="4" id="KW-1185">Reference proteome</keyword>
<accession>A0A6J1RZ43</accession>
<proteinExistence type="inferred from homology"/>
<feature type="signal peptide" evidence="3">
    <location>
        <begin position="1"/>
        <end position="15"/>
    </location>
</feature>
<dbReference type="SUPFAM" id="SSF51735">
    <property type="entry name" value="NAD(P)-binding Rossmann-fold domains"/>
    <property type="match status" value="1"/>
</dbReference>
<dbReference type="KEGG" id="foc:113203255"/>
<evidence type="ECO:0000256" key="2">
    <source>
        <dbReference type="ARBA" id="ARBA00023002"/>
    </source>
</evidence>
<evidence type="ECO:0000313" key="5">
    <source>
        <dbReference type="RefSeq" id="XP_026273623.1"/>
    </source>
</evidence>
<dbReference type="GO" id="GO:0016491">
    <property type="term" value="F:oxidoreductase activity"/>
    <property type="evidence" value="ECO:0007669"/>
    <property type="project" value="UniProtKB-KW"/>
</dbReference>
<dbReference type="Proteomes" id="UP000504606">
    <property type="component" value="Unplaced"/>
</dbReference>
<organism evidence="4 5">
    <name type="scientific">Frankliniella occidentalis</name>
    <name type="common">Western flower thrips</name>
    <name type="synonym">Euthrips occidentalis</name>
    <dbReference type="NCBI Taxonomy" id="133901"/>
    <lineage>
        <taxon>Eukaryota</taxon>
        <taxon>Metazoa</taxon>
        <taxon>Ecdysozoa</taxon>
        <taxon>Arthropoda</taxon>
        <taxon>Hexapoda</taxon>
        <taxon>Insecta</taxon>
        <taxon>Pterygota</taxon>
        <taxon>Neoptera</taxon>
        <taxon>Paraneoptera</taxon>
        <taxon>Thysanoptera</taxon>
        <taxon>Terebrantia</taxon>
        <taxon>Thripoidea</taxon>
        <taxon>Thripidae</taxon>
        <taxon>Frankliniella</taxon>
    </lineage>
</organism>
<keyword evidence="2" id="KW-0560">Oxidoreductase</keyword>
<dbReference type="AlphaFoldDB" id="A0A6J1RZ43"/>
<protein>
    <submittedName>
        <fullName evidence="5">Uncharacterized protein LOC113203255</fullName>
    </submittedName>
</protein>
<sequence>MVLFLILEFLKKIVAEIRYQIVYYALGSTAQLEDFIYAKDNRVDIIDKTGQIAVVTGGSRGIGLHVVRMLLQCNMHVIIGCRNTEAGETAIASLRAAGITKGTAECFKLDTGSLTSVRTFARKVVSAHPKINILVNNAGIMFVPFSLTEDGIESQQAVNYIGHFVLTQELLPSLETAGRQSSNGTKSRIVNVSSCAYAAGTINYSDFNNKSGYIASAAYAQSKLAQLISSVHMSRLFTENNIPVNVYAVHPGIVNTELFDGTAFKKFLPWVPKLLFKSPENGAMPIVHAAISPAIENRSGIYISNCRETPIKKYILNPSEGYKLHKFTFDLIKSISPKKISS</sequence>
<dbReference type="InterPro" id="IPR036291">
    <property type="entry name" value="NAD(P)-bd_dom_sf"/>
</dbReference>
<reference evidence="5" key="1">
    <citation type="submission" date="2025-08" db="UniProtKB">
        <authorList>
            <consortium name="RefSeq"/>
        </authorList>
    </citation>
    <scope>IDENTIFICATION</scope>
    <source>
        <tissue evidence="5">Whole organism</tissue>
    </source>
</reference>
<dbReference type="InterPro" id="IPR002347">
    <property type="entry name" value="SDR_fam"/>
</dbReference>
<name>A0A6J1RZ43_FRAOC</name>
<dbReference type="PANTHER" id="PTHR24320">
    <property type="entry name" value="RETINOL DEHYDROGENASE"/>
    <property type="match status" value="1"/>
</dbReference>
<dbReference type="GeneID" id="113203255"/>
<feature type="chain" id="PRO_5026679680" evidence="3">
    <location>
        <begin position="16"/>
        <end position="342"/>
    </location>
</feature>
<evidence type="ECO:0000256" key="1">
    <source>
        <dbReference type="ARBA" id="ARBA00006484"/>
    </source>
</evidence>
<dbReference type="Gene3D" id="3.40.50.720">
    <property type="entry name" value="NAD(P)-binding Rossmann-like Domain"/>
    <property type="match status" value="1"/>
</dbReference>
<evidence type="ECO:0000256" key="3">
    <source>
        <dbReference type="SAM" id="SignalP"/>
    </source>
</evidence>
<dbReference type="PANTHER" id="PTHR24320:SF264">
    <property type="entry name" value="DEHYDROGENASE_REDUCTASE SDR FAMILY MEMBER ON CHROMOSOME X"/>
    <property type="match status" value="1"/>
</dbReference>
<evidence type="ECO:0000313" key="4">
    <source>
        <dbReference type="Proteomes" id="UP000504606"/>
    </source>
</evidence>
<dbReference type="Pfam" id="PF00106">
    <property type="entry name" value="adh_short"/>
    <property type="match status" value="1"/>
</dbReference>
<dbReference type="RefSeq" id="XP_026273623.1">
    <property type="nucleotide sequence ID" value="XM_026417838.2"/>
</dbReference>
<dbReference type="OrthoDB" id="191139at2759"/>
<keyword evidence="3" id="KW-0732">Signal</keyword>
<comment type="similarity">
    <text evidence="1">Belongs to the short-chain dehydrogenases/reductases (SDR) family.</text>
</comment>
<gene>
    <name evidence="5" type="primary">LOC113203255</name>
</gene>
<dbReference type="PRINTS" id="PR00081">
    <property type="entry name" value="GDHRDH"/>
</dbReference>